<evidence type="ECO:0000256" key="4">
    <source>
        <dbReference type="RuleBase" id="RU361214"/>
    </source>
</evidence>
<gene>
    <name evidence="7" type="ORF">GNLVRS02_ARAD1C21120g</name>
</gene>
<dbReference type="GO" id="GO:1990316">
    <property type="term" value="C:Atg1/ULK1 kinase complex"/>
    <property type="evidence" value="ECO:0007669"/>
    <property type="project" value="InterPro"/>
</dbReference>
<evidence type="ECO:0000259" key="6">
    <source>
        <dbReference type="Pfam" id="PF10033"/>
    </source>
</evidence>
<proteinExistence type="inferred from homology"/>
<dbReference type="Gene3D" id="3.30.900.10">
    <property type="entry name" value="HORMA domain"/>
    <property type="match status" value="1"/>
</dbReference>
<dbReference type="AlphaFoldDB" id="A0A060T6L4"/>
<evidence type="ECO:0000256" key="3">
    <source>
        <dbReference type="ARBA" id="ARBA00023006"/>
    </source>
</evidence>
<dbReference type="GO" id="GO:0000423">
    <property type="term" value="P:mitophagy"/>
    <property type="evidence" value="ECO:0007669"/>
    <property type="project" value="TreeGrafter"/>
</dbReference>
<feature type="region of interest" description="Disordered" evidence="5">
    <location>
        <begin position="520"/>
        <end position="650"/>
    </location>
</feature>
<feature type="compositionally biased region" description="Polar residues" evidence="5">
    <location>
        <begin position="435"/>
        <end position="446"/>
    </location>
</feature>
<feature type="compositionally biased region" description="Low complexity" evidence="5">
    <location>
        <begin position="402"/>
        <end position="431"/>
    </location>
</feature>
<evidence type="ECO:0000313" key="7">
    <source>
        <dbReference type="EMBL" id="CDP34816.1"/>
    </source>
</evidence>
<dbReference type="GO" id="GO:0034497">
    <property type="term" value="P:protein localization to phagophore assembly site"/>
    <property type="evidence" value="ECO:0007669"/>
    <property type="project" value="TreeGrafter"/>
</dbReference>
<name>A0A060T6L4_BLAAD</name>
<dbReference type="InterPro" id="IPR040182">
    <property type="entry name" value="ATG13"/>
</dbReference>
<dbReference type="PANTHER" id="PTHR13430">
    <property type="match status" value="1"/>
</dbReference>
<reference evidence="7" key="2">
    <citation type="submission" date="2014-06" db="EMBL/GenBank/DDBJ databases">
        <title>The complete genome of Blastobotrys (Arxula) adeninivorans LS3 - a yeast of biotechnological interest.</title>
        <authorList>
            <person name="Kunze G."/>
            <person name="Gaillardin C."/>
            <person name="Czernicka M."/>
            <person name="Durrens P."/>
            <person name="Martin T."/>
            <person name="Boer E."/>
            <person name="Gabaldon T."/>
            <person name="Cruz J."/>
            <person name="Talla E."/>
            <person name="Marck C."/>
            <person name="Goffeau A."/>
            <person name="Barbe V."/>
            <person name="Baret P."/>
            <person name="Baronian K."/>
            <person name="Beier S."/>
            <person name="Bleykasten C."/>
            <person name="Bode R."/>
            <person name="Casaregola S."/>
            <person name="Despons L."/>
            <person name="Fairhead C."/>
            <person name="Giersberg M."/>
            <person name="Gierski P."/>
            <person name="Hahnel U."/>
            <person name="Hartmann A."/>
            <person name="Jankowska D."/>
            <person name="Jubin C."/>
            <person name="Jung P."/>
            <person name="Lafontaine I."/>
            <person name="Leh-Louis V."/>
            <person name="Lemaire M."/>
            <person name="Marcet-Houben M."/>
            <person name="Mascher M."/>
            <person name="Morel G."/>
            <person name="Richard G.-F."/>
            <person name="Riechen J."/>
            <person name="Sacerdot C."/>
            <person name="Sarkar A."/>
            <person name="Savel G."/>
            <person name="Schacherer J."/>
            <person name="Sherman D."/>
            <person name="Straub M.-L."/>
            <person name="Stein N."/>
            <person name="Thierry A."/>
            <person name="Trautwein-Schult A."/>
            <person name="Westhof E."/>
            <person name="Worch S."/>
            <person name="Dujon B."/>
            <person name="Souciet J.-L."/>
            <person name="Wincker P."/>
            <person name="Scholz U."/>
            <person name="Neuveglise N."/>
        </authorList>
    </citation>
    <scope>NUCLEOTIDE SEQUENCE</scope>
    <source>
        <strain evidence="7">LS3</strain>
    </source>
</reference>
<dbReference type="Pfam" id="PF10033">
    <property type="entry name" value="ATG13"/>
    <property type="match status" value="1"/>
</dbReference>
<evidence type="ECO:0000256" key="2">
    <source>
        <dbReference type="ARBA" id="ARBA00013801"/>
    </source>
</evidence>
<feature type="compositionally biased region" description="Polar residues" evidence="5">
    <location>
        <begin position="555"/>
        <end position="566"/>
    </location>
</feature>
<evidence type="ECO:0000256" key="5">
    <source>
        <dbReference type="SAM" id="MobiDB-lite"/>
    </source>
</evidence>
<sequence>MSGKLNQVLQNFFSKTAQVIIQSRVQASPVYARGSGAPKQNKWFNLELEETDLFREELRLWKSADFATAASVPPLVVETFLDVRSLGPQQALVVTNPDGSQSVALKGGTSRTEIVLERWVIELMPPGAGSGTTSSGTDSTELPVVYKKAIVLFRSLYAYCRLVPTWYLRRRLTRTKLNVSPVTVGCRVLNGANPISSKGRIGLTKPVGDGDSSSYLSSGLDTYYFSPVDTPAGNLRITVSYRTNTNFRVSDSESLLTTEFLNLDHQQPQQQQHHRPIPQQQIVSRNSPASLDYGHGSPSPSIVRERRKSSLSSRGSVGSDHHVPTHKPPVSFIQPFKSPSLSASPSDQGQAAGAGTGAGPSGTRPTSSFNRVPSSSSVAALRIPQRTLSIASSYGRDGGSSGSSDSVPRFSSSFGSRQNWQPRSSFSRPRPQSLFGDQSSSASSSVMEPGSGIYIGDNDVGDFVKLVDSVRMSHARSDRGPSTSSSSSLFGDHEGTTSRGNPLAKYQLLRSNHAALSDSLQSSIHLPPSPVSPTAAVPAPINAGPAPSATGISGPVSSSPAKQSHTPMVPSRLSEEFTVDESEKRQFQALPKKHQNKLSTSGPSQGTALMPLDIPSSAPASKGAPMSAGSRYTQDYQWEPRSLSSKDRTTRRLSFYDKAAEGDQGRPESIARYSINAGLEEGNDDDDLVFAMSDMHVSRIRDSANSSNPYEPLRWKSSDEF</sequence>
<dbReference type="PANTHER" id="PTHR13430:SF4">
    <property type="entry name" value="AUTOPHAGY-RELATED PROTEIN 13"/>
    <property type="match status" value="1"/>
</dbReference>
<comment type="similarity">
    <text evidence="1 4">Belongs to the ATG13 family. Fungi subfamily.</text>
</comment>
<organism evidence="7">
    <name type="scientific">Blastobotrys adeninivorans</name>
    <name type="common">Yeast</name>
    <name type="synonym">Arxula adeninivorans</name>
    <dbReference type="NCBI Taxonomy" id="409370"/>
    <lineage>
        <taxon>Eukaryota</taxon>
        <taxon>Fungi</taxon>
        <taxon>Dikarya</taxon>
        <taxon>Ascomycota</taxon>
        <taxon>Saccharomycotina</taxon>
        <taxon>Dipodascomycetes</taxon>
        <taxon>Dipodascales</taxon>
        <taxon>Trichomonascaceae</taxon>
        <taxon>Blastobotrys</taxon>
    </lineage>
</organism>
<dbReference type="EMBL" id="HG937693">
    <property type="protein sequence ID" value="CDP34816.1"/>
    <property type="molecule type" value="Genomic_DNA"/>
</dbReference>
<reference evidence="7" key="1">
    <citation type="submission" date="2014-02" db="EMBL/GenBank/DDBJ databases">
        <authorList>
            <person name="Genoscope - CEA"/>
        </authorList>
    </citation>
    <scope>NUCLEOTIDE SEQUENCE</scope>
    <source>
        <strain evidence="7">LS3</strain>
    </source>
</reference>
<feature type="region of interest" description="Disordered" evidence="5">
    <location>
        <begin position="473"/>
        <end position="501"/>
    </location>
</feature>
<dbReference type="InterPro" id="IPR036570">
    <property type="entry name" value="HORMA_dom_sf"/>
</dbReference>
<dbReference type="GO" id="GO:0034727">
    <property type="term" value="P:piecemeal microautophagy of the nucleus"/>
    <property type="evidence" value="ECO:0007669"/>
    <property type="project" value="TreeGrafter"/>
</dbReference>
<dbReference type="GO" id="GO:0000407">
    <property type="term" value="C:phagophore assembly site"/>
    <property type="evidence" value="ECO:0007669"/>
    <property type="project" value="TreeGrafter"/>
</dbReference>
<feature type="compositionally biased region" description="Polar residues" evidence="5">
    <location>
        <begin position="337"/>
        <end position="347"/>
    </location>
</feature>
<keyword evidence="3 4" id="KW-0072">Autophagy</keyword>
<protein>
    <recommendedName>
        <fullName evidence="2 4">Autophagy-related protein 13</fullName>
    </recommendedName>
</protein>
<evidence type="ECO:0000256" key="1">
    <source>
        <dbReference type="ARBA" id="ARBA00005246"/>
    </source>
</evidence>
<accession>A0A060T6L4</accession>
<feature type="region of interest" description="Disordered" evidence="5">
    <location>
        <begin position="287"/>
        <end position="450"/>
    </location>
</feature>
<feature type="compositionally biased region" description="Low complexity" evidence="5">
    <location>
        <begin position="361"/>
        <end position="377"/>
    </location>
</feature>
<feature type="region of interest" description="Disordered" evidence="5">
    <location>
        <begin position="701"/>
        <end position="721"/>
    </location>
</feature>
<dbReference type="GO" id="GO:0005829">
    <property type="term" value="C:cytosol"/>
    <property type="evidence" value="ECO:0007669"/>
    <property type="project" value="TreeGrafter"/>
</dbReference>
<dbReference type="InterPro" id="IPR018731">
    <property type="entry name" value="Atg13_N"/>
</dbReference>
<feature type="compositionally biased region" description="Polar residues" evidence="5">
    <location>
        <begin position="597"/>
        <end position="607"/>
    </location>
</feature>
<feature type="domain" description="Autophagy-related protein 13 N-terminal" evidence="6">
    <location>
        <begin position="10"/>
        <end position="247"/>
    </location>
</feature>